<dbReference type="Gene3D" id="1.10.530.10">
    <property type="match status" value="1"/>
</dbReference>
<dbReference type="EMBL" id="BAABLV010000017">
    <property type="protein sequence ID" value="GAA4895127.1"/>
    <property type="molecule type" value="Genomic_DNA"/>
</dbReference>
<comment type="caution">
    <text evidence="5">The sequence shown here is derived from an EMBL/GenBank/DDBJ whole genome shotgun (WGS) entry which is preliminary data.</text>
</comment>
<reference evidence="6" key="1">
    <citation type="journal article" date="2019" name="Int. J. Syst. Evol. Microbiol.">
        <title>The Global Catalogue of Microorganisms (GCM) 10K type strain sequencing project: providing services to taxonomists for standard genome sequencing and annotation.</title>
        <authorList>
            <consortium name="The Broad Institute Genomics Platform"/>
            <consortium name="The Broad Institute Genome Sequencing Center for Infectious Disease"/>
            <person name="Wu L."/>
            <person name="Ma J."/>
        </authorList>
    </citation>
    <scope>NUCLEOTIDE SEQUENCE [LARGE SCALE GENOMIC DNA]</scope>
    <source>
        <strain evidence="6">JCM 19125</strain>
    </source>
</reference>
<accession>A0ABP9FD24</accession>
<dbReference type="SUPFAM" id="SSF53955">
    <property type="entry name" value="Lysozyme-like"/>
    <property type="match status" value="1"/>
</dbReference>
<sequence length="280" mass="30312">MLKRLIAAASAAVAGLALGLVAPQAAHAVETNQYTQPGNHLVNGRYWKTACEKYSDLIVRCRTEIWATKVATVQGQHVLHDGWVFNNLTYLPSGRGQWAGNPLAAGGKVGGTRTWTAADGRQWRTECDTATTGRNGCRTYALTSVTAHDGGAFVTEDQWQFNNIIQFATSEIPAVTTIPAAAPPLAGVPVETAPQLPAHLRIDLSRAATWDRIAQCESGGRWNINTGNGYYGGLQFNLATWRSVNGGDFAAYPHQATREEQITVANRLYAQRGFQPWSCA</sequence>
<dbReference type="Pfam" id="PF06737">
    <property type="entry name" value="Transglycosylas"/>
    <property type="match status" value="1"/>
</dbReference>
<protein>
    <recommendedName>
        <fullName evidence="4">Resuscitation-promoting factor core lysozyme-like domain-containing protein</fullName>
    </recommendedName>
</protein>
<gene>
    <name evidence="5" type="ORF">GCM10025789_10700</name>
</gene>
<evidence type="ECO:0000313" key="5">
    <source>
        <dbReference type="EMBL" id="GAA4895127.1"/>
    </source>
</evidence>
<feature type="domain" description="Resuscitation-promoting factor core lysozyme-like" evidence="4">
    <location>
        <begin position="207"/>
        <end position="279"/>
    </location>
</feature>
<dbReference type="InterPro" id="IPR010618">
    <property type="entry name" value="RPF"/>
</dbReference>
<evidence type="ECO:0000256" key="3">
    <source>
        <dbReference type="SAM" id="SignalP"/>
    </source>
</evidence>
<dbReference type="CDD" id="cd13925">
    <property type="entry name" value="RPF"/>
    <property type="match status" value="1"/>
</dbReference>
<feature type="chain" id="PRO_5047401230" description="Resuscitation-promoting factor core lysozyme-like domain-containing protein" evidence="3">
    <location>
        <begin position="29"/>
        <end position="280"/>
    </location>
</feature>
<evidence type="ECO:0000313" key="6">
    <source>
        <dbReference type="Proteomes" id="UP001501521"/>
    </source>
</evidence>
<feature type="signal peptide" evidence="3">
    <location>
        <begin position="1"/>
        <end position="28"/>
    </location>
</feature>
<evidence type="ECO:0000256" key="2">
    <source>
        <dbReference type="ARBA" id="ARBA00022801"/>
    </source>
</evidence>
<evidence type="ECO:0000259" key="4">
    <source>
        <dbReference type="Pfam" id="PF06737"/>
    </source>
</evidence>
<organism evidence="5 6">
    <name type="scientific">Tessaracoccus lubricantis</name>
    <dbReference type="NCBI Taxonomy" id="545543"/>
    <lineage>
        <taxon>Bacteria</taxon>
        <taxon>Bacillati</taxon>
        <taxon>Actinomycetota</taxon>
        <taxon>Actinomycetes</taxon>
        <taxon>Propionibacteriales</taxon>
        <taxon>Propionibacteriaceae</taxon>
        <taxon>Tessaracoccus</taxon>
    </lineage>
</organism>
<evidence type="ECO:0000256" key="1">
    <source>
        <dbReference type="ARBA" id="ARBA00010830"/>
    </source>
</evidence>
<dbReference type="Proteomes" id="UP001501521">
    <property type="component" value="Unassembled WGS sequence"/>
</dbReference>
<dbReference type="RefSeq" id="WP_345580084.1">
    <property type="nucleotide sequence ID" value="NZ_BAABLV010000017.1"/>
</dbReference>
<name>A0ABP9FD24_9ACTN</name>
<proteinExistence type="inferred from homology"/>
<keyword evidence="6" id="KW-1185">Reference proteome</keyword>
<dbReference type="InterPro" id="IPR023346">
    <property type="entry name" value="Lysozyme-like_dom_sf"/>
</dbReference>
<comment type="similarity">
    <text evidence="1">Belongs to the transglycosylase family. Rpf subfamily.</text>
</comment>
<keyword evidence="3" id="KW-0732">Signal</keyword>
<keyword evidence="2" id="KW-0378">Hydrolase</keyword>